<dbReference type="Proteomes" id="UP000295765">
    <property type="component" value="Unassembled WGS sequence"/>
</dbReference>
<keyword evidence="1" id="KW-0732">Signal</keyword>
<dbReference type="OrthoDB" id="6623995at2"/>
<comment type="caution">
    <text evidence="2">The sequence shown here is derived from an EMBL/GenBank/DDBJ whole genome shotgun (WGS) entry which is preliminary data.</text>
</comment>
<keyword evidence="3" id="KW-1185">Reference proteome</keyword>
<evidence type="ECO:0008006" key="4">
    <source>
        <dbReference type="Google" id="ProtNLM"/>
    </source>
</evidence>
<dbReference type="AlphaFoldDB" id="A0A4R2LGK6"/>
<sequence length="268" mass="28805">MRAARLLFILTLLAAPAAHAGRGCTEVAPSPEAARKALTLGLRVQEWLDASGARLALIARVGSDLSAHGLRYSHTGYVWRTAPGGPWRVRHLLNHCGTATAGLYEEGLGNFFSDTPFRYEALLAVPAPALQQQLARELGGPHVLDVFEPTYNMLANPWGTHMQNSNQWLLEFTALALAEPGVSDRRSAQAWLAAQGYVPGDIRVSAAERLGATLMAANISFTDHPLATRLGGHYPAVTAESVVDFLAHLDPSLRRGVVALPDPLPVKN</sequence>
<evidence type="ECO:0000313" key="3">
    <source>
        <dbReference type="Proteomes" id="UP000295765"/>
    </source>
</evidence>
<dbReference type="InterPro" id="IPR014547">
    <property type="entry name" value="UCP028477"/>
</dbReference>
<organism evidence="2 3">
    <name type="scientific">Plasticicumulans lactativorans</name>
    <dbReference type="NCBI Taxonomy" id="1133106"/>
    <lineage>
        <taxon>Bacteria</taxon>
        <taxon>Pseudomonadati</taxon>
        <taxon>Pseudomonadota</taxon>
        <taxon>Gammaproteobacteria</taxon>
        <taxon>Candidatus Competibacteraceae</taxon>
        <taxon>Plasticicumulans</taxon>
    </lineage>
</organism>
<gene>
    <name evidence="2" type="ORF">EV699_106211</name>
</gene>
<dbReference type="EMBL" id="SLWY01000006">
    <property type="protein sequence ID" value="TCO82114.1"/>
    <property type="molecule type" value="Genomic_DNA"/>
</dbReference>
<evidence type="ECO:0000313" key="2">
    <source>
        <dbReference type="EMBL" id="TCO82114.1"/>
    </source>
</evidence>
<accession>A0A4R2LGK6</accession>
<protein>
    <recommendedName>
        <fullName evidence="4">DUF2145 domain-containing protein</fullName>
    </recommendedName>
</protein>
<feature type="chain" id="PRO_5020720017" description="DUF2145 domain-containing protein" evidence="1">
    <location>
        <begin position="21"/>
        <end position="268"/>
    </location>
</feature>
<evidence type="ECO:0000256" key="1">
    <source>
        <dbReference type="SAM" id="SignalP"/>
    </source>
</evidence>
<reference evidence="2 3" key="1">
    <citation type="submission" date="2019-03" db="EMBL/GenBank/DDBJ databases">
        <title>Genomic Encyclopedia of Type Strains, Phase IV (KMG-IV): sequencing the most valuable type-strain genomes for metagenomic binning, comparative biology and taxonomic classification.</title>
        <authorList>
            <person name="Goeker M."/>
        </authorList>
    </citation>
    <scope>NUCLEOTIDE SEQUENCE [LARGE SCALE GENOMIC DNA]</scope>
    <source>
        <strain evidence="2 3">DSM 25287</strain>
    </source>
</reference>
<feature type="signal peptide" evidence="1">
    <location>
        <begin position="1"/>
        <end position="20"/>
    </location>
</feature>
<name>A0A4R2LGK6_9GAMM</name>
<proteinExistence type="predicted"/>
<dbReference type="Pfam" id="PF09916">
    <property type="entry name" value="DUF2145"/>
    <property type="match status" value="1"/>
</dbReference>
<dbReference type="RefSeq" id="WP_132540502.1">
    <property type="nucleotide sequence ID" value="NZ_SLWY01000006.1"/>
</dbReference>